<dbReference type="Gene3D" id="3.30.420.40">
    <property type="match status" value="1"/>
</dbReference>
<dbReference type="InterPro" id="IPR003494">
    <property type="entry name" value="SHS2_FtsA"/>
</dbReference>
<accession>A0A662D8H0</accession>
<evidence type="ECO:0000259" key="5">
    <source>
        <dbReference type="SMART" id="SM00842"/>
    </source>
</evidence>
<feature type="domain" description="SHS2" evidence="5">
    <location>
        <begin position="2"/>
        <end position="111"/>
    </location>
</feature>
<dbReference type="GO" id="GO:0009898">
    <property type="term" value="C:cytoplasmic side of plasma membrane"/>
    <property type="evidence" value="ECO:0007669"/>
    <property type="project" value="TreeGrafter"/>
</dbReference>
<protein>
    <submittedName>
        <fullName evidence="6">Cell division protein FtsA</fullName>
    </submittedName>
</protein>
<dbReference type="PANTHER" id="PTHR32432:SF4">
    <property type="entry name" value="CELL DIVISION PROTEIN FTSA"/>
    <property type="match status" value="1"/>
</dbReference>
<feature type="non-terminal residue" evidence="6">
    <location>
        <position position="1"/>
    </location>
</feature>
<dbReference type="Pfam" id="PF02491">
    <property type="entry name" value="SHS2_FTSA"/>
    <property type="match status" value="1"/>
</dbReference>
<dbReference type="Pfam" id="PF14450">
    <property type="entry name" value="FtsA"/>
    <property type="match status" value="1"/>
</dbReference>
<keyword evidence="3" id="KW-0472">Membrane</keyword>
<name>A0A662D8H0_UNCAE</name>
<organism evidence="6 7">
    <name type="scientific">Aerophobetes bacterium</name>
    <dbReference type="NCBI Taxonomy" id="2030807"/>
    <lineage>
        <taxon>Bacteria</taxon>
        <taxon>Candidatus Aerophobota</taxon>
    </lineage>
</organism>
<sequence>IQGSDNQSFVSISGTDKIVTAKDVEEALKKASSIALPQDREVIHVLTQDWIIDGQDQIKEPVGMRGAHLQLKVHLVTASSGCCRNIEESVRNAGYDVEGLALQPLASGMSTLSPQEQDLGVVLLDIGGGTTDLAIFLREGLRFTRVIAVGGTHITNDIAVGLHISREKAEEIKIRYGTSSVEYLDKDEYIEVEGVAGRGRYQVKRSTLVEIIQLRIEELFELVDLQLRSSGYKGLITAGVVLTGGCSLLPGIKEKAEEKLSLPARIGYPRVSSSEKIFNPAYATGVGLLLWGMKTRQELALKKRLDVRIKEWLKDFF</sequence>
<evidence type="ECO:0000313" key="6">
    <source>
        <dbReference type="EMBL" id="RLE09590.1"/>
    </source>
</evidence>
<dbReference type="InterPro" id="IPR020823">
    <property type="entry name" value="Cell_div_FtsA"/>
</dbReference>
<dbReference type="GO" id="GO:0032153">
    <property type="term" value="C:cell division site"/>
    <property type="evidence" value="ECO:0007669"/>
    <property type="project" value="TreeGrafter"/>
</dbReference>
<dbReference type="SUPFAM" id="SSF53067">
    <property type="entry name" value="Actin-like ATPase domain"/>
    <property type="match status" value="2"/>
</dbReference>
<keyword evidence="2 6" id="KW-0132">Cell division</keyword>
<evidence type="ECO:0000313" key="7">
    <source>
        <dbReference type="Proteomes" id="UP000280417"/>
    </source>
</evidence>
<dbReference type="PANTHER" id="PTHR32432">
    <property type="entry name" value="CELL DIVISION PROTEIN FTSA-RELATED"/>
    <property type="match status" value="1"/>
</dbReference>
<dbReference type="Proteomes" id="UP000280417">
    <property type="component" value="Unassembled WGS sequence"/>
</dbReference>
<dbReference type="SMART" id="SM00842">
    <property type="entry name" value="FtsA"/>
    <property type="match status" value="1"/>
</dbReference>
<evidence type="ECO:0000256" key="1">
    <source>
        <dbReference type="ARBA" id="ARBA00022475"/>
    </source>
</evidence>
<dbReference type="GO" id="GO:0051301">
    <property type="term" value="P:cell division"/>
    <property type="evidence" value="ECO:0007669"/>
    <property type="project" value="UniProtKB-KW"/>
</dbReference>
<proteinExistence type="predicted"/>
<dbReference type="EMBL" id="QMQA01000360">
    <property type="protein sequence ID" value="RLE09590.1"/>
    <property type="molecule type" value="Genomic_DNA"/>
</dbReference>
<evidence type="ECO:0000256" key="4">
    <source>
        <dbReference type="ARBA" id="ARBA00023306"/>
    </source>
</evidence>
<comment type="caution">
    <text evidence="6">The sequence shown here is derived from an EMBL/GenBank/DDBJ whole genome shotgun (WGS) entry which is preliminary data.</text>
</comment>
<dbReference type="NCBIfam" id="TIGR01174">
    <property type="entry name" value="ftsA"/>
    <property type="match status" value="1"/>
</dbReference>
<evidence type="ECO:0000256" key="2">
    <source>
        <dbReference type="ARBA" id="ARBA00022618"/>
    </source>
</evidence>
<keyword evidence="1" id="KW-1003">Cell membrane</keyword>
<gene>
    <name evidence="6" type="primary">ftsA</name>
    <name evidence="6" type="ORF">DRJ04_09780</name>
</gene>
<keyword evidence="4" id="KW-0131">Cell cycle</keyword>
<dbReference type="CDD" id="cd24048">
    <property type="entry name" value="ASKHA_NBD_FtsA"/>
    <property type="match status" value="1"/>
</dbReference>
<dbReference type="AlphaFoldDB" id="A0A662D8H0"/>
<dbReference type="Gene3D" id="3.30.1490.110">
    <property type="match status" value="1"/>
</dbReference>
<evidence type="ECO:0000256" key="3">
    <source>
        <dbReference type="ARBA" id="ARBA00023136"/>
    </source>
</evidence>
<dbReference type="InterPro" id="IPR050696">
    <property type="entry name" value="FtsA/MreB"/>
</dbReference>
<dbReference type="InterPro" id="IPR043129">
    <property type="entry name" value="ATPase_NBD"/>
</dbReference>
<reference evidence="6 7" key="1">
    <citation type="submission" date="2018-06" db="EMBL/GenBank/DDBJ databases">
        <title>Extensive metabolic versatility and redundancy in microbially diverse, dynamic hydrothermal sediments.</title>
        <authorList>
            <person name="Dombrowski N."/>
            <person name="Teske A."/>
            <person name="Baker B.J."/>
        </authorList>
    </citation>
    <scope>NUCLEOTIDE SEQUENCE [LARGE SCALE GENOMIC DNA]</scope>
    <source>
        <strain evidence="6">B3_G15</strain>
    </source>
</reference>